<comment type="caution">
    <text evidence="3">The sequence shown here is derived from an EMBL/GenBank/DDBJ whole genome shotgun (WGS) entry which is preliminary data.</text>
</comment>
<sequence>MEVLIGNVSLEVEQSGAGDLALVFLHYWGGTHRTWTKLTAELESSYRIVTYDMRGWGKSGAATNGYSIAALADEAQSLIEHLGLSKYVLIGHSMGGKVAQLVASRNPPGLAGLVLVAPATPTPSHFPEEAKQQQIHAYDNRETVIQTISFLSAHRPDAKMVEQIVQDSLSGTTEAKLAWPTSAIDEDISAEVSNISVPTLVLAGELDRLDSIEQHRREVIARIPGARLEIIPHSGHLLPIDEPVRTAKAIDSFLKRYRS</sequence>
<dbReference type="Pfam" id="PF12697">
    <property type="entry name" value="Abhydrolase_6"/>
    <property type="match status" value="1"/>
</dbReference>
<dbReference type="GO" id="GO:0016787">
    <property type="term" value="F:hydrolase activity"/>
    <property type="evidence" value="ECO:0007669"/>
    <property type="project" value="UniProtKB-KW"/>
</dbReference>
<evidence type="ECO:0000259" key="2">
    <source>
        <dbReference type="Pfam" id="PF12697"/>
    </source>
</evidence>
<dbReference type="PANTHER" id="PTHR43798">
    <property type="entry name" value="MONOACYLGLYCEROL LIPASE"/>
    <property type="match status" value="1"/>
</dbReference>
<organism evidence="3 4">
    <name type="scientific">Acidipila rosea</name>
    <dbReference type="NCBI Taxonomy" id="768535"/>
    <lineage>
        <taxon>Bacteria</taxon>
        <taxon>Pseudomonadati</taxon>
        <taxon>Acidobacteriota</taxon>
        <taxon>Terriglobia</taxon>
        <taxon>Terriglobales</taxon>
        <taxon>Acidobacteriaceae</taxon>
        <taxon>Acidipila</taxon>
    </lineage>
</organism>
<accession>A0A4R1L384</accession>
<dbReference type="PANTHER" id="PTHR43798:SF31">
    <property type="entry name" value="AB HYDROLASE SUPERFAMILY PROTEIN YCLE"/>
    <property type="match status" value="1"/>
</dbReference>
<gene>
    <name evidence="3" type="ORF">C7378_2069</name>
</gene>
<dbReference type="PRINTS" id="PR00111">
    <property type="entry name" value="ABHYDROLASE"/>
</dbReference>
<reference evidence="3 4" key="1">
    <citation type="submission" date="2019-03" db="EMBL/GenBank/DDBJ databases">
        <title>Genomic Encyclopedia of Type Strains, Phase IV (KMG-IV): sequencing the most valuable type-strain genomes for metagenomic binning, comparative biology and taxonomic classification.</title>
        <authorList>
            <person name="Goeker M."/>
        </authorList>
    </citation>
    <scope>NUCLEOTIDE SEQUENCE [LARGE SCALE GENOMIC DNA]</scope>
    <source>
        <strain evidence="3 4">DSM 103428</strain>
    </source>
</reference>
<feature type="domain" description="AB hydrolase-1" evidence="2">
    <location>
        <begin position="22"/>
        <end position="249"/>
    </location>
</feature>
<dbReference type="InterPro" id="IPR000073">
    <property type="entry name" value="AB_hydrolase_1"/>
</dbReference>
<dbReference type="RefSeq" id="WP_131995860.1">
    <property type="nucleotide sequence ID" value="NZ_SMGK01000003.1"/>
</dbReference>
<dbReference type="OrthoDB" id="9775557at2"/>
<dbReference type="Proteomes" id="UP000295210">
    <property type="component" value="Unassembled WGS sequence"/>
</dbReference>
<dbReference type="SUPFAM" id="SSF53474">
    <property type="entry name" value="alpha/beta-Hydrolases"/>
    <property type="match status" value="1"/>
</dbReference>
<dbReference type="AlphaFoldDB" id="A0A4R1L384"/>
<name>A0A4R1L384_9BACT</name>
<keyword evidence="4" id="KW-1185">Reference proteome</keyword>
<protein>
    <submittedName>
        <fullName evidence="3">Pimeloyl-ACP methyl ester carboxylesterase</fullName>
    </submittedName>
</protein>
<dbReference type="InterPro" id="IPR029058">
    <property type="entry name" value="AB_hydrolase_fold"/>
</dbReference>
<proteinExistence type="predicted"/>
<dbReference type="GO" id="GO:0016020">
    <property type="term" value="C:membrane"/>
    <property type="evidence" value="ECO:0007669"/>
    <property type="project" value="TreeGrafter"/>
</dbReference>
<evidence type="ECO:0000313" key="4">
    <source>
        <dbReference type="Proteomes" id="UP000295210"/>
    </source>
</evidence>
<dbReference type="Gene3D" id="3.40.50.1820">
    <property type="entry name" value="alpha/beta hydrolase"/>
    <property type="match status" value="1"/>
</dbReference>
<dbReference type="InterPro" id="IPR050266">
    <property type="entry name" value="AB_hydrolase_sf"/>
</dbReference>
<evidence type="ECO:0000313" key="3">
    <source>
        <dbReference type="EMBL" id="TCK72488.1"/>
    </source>
</evidence>
<dbReference type="EMBL" id="SMGK01000003">
    <property type="protein sequence ID" value="TCK72488.1"/>
    <property type="molecule type" value="Genomic_DNA"/>
</dbReference>
<evidence type="ECO:0000256" key="1">
    <source>
        <dbReference type="ARBA" id="ARBA00022801"/>
    </source>
</evidence>
<keyword evidence="1" id="KW-0378">Hydrolase</keyword>